<evidence type="ECO:0000313" key="3">
    <source>
        <dbReference type="Proteomes" id="UP000184388"/>
    </source>
</evidence>
<protein>
    <submittedName>
        <fullName evidence="2">Uncharacterized protein</fullName>
    </submittedName>
</protein>
<gene>
    <name evidence="2" type="ORF">SAMN05216268_12428</name>
</gene>
<evidence type="ECO:0000313" key="2">
    <source>
        <dbReference type="EMBL" id="SHN21165.1"/>
    </source>
</evidence>
<accession>A0A9X8N774</accession>
<dbReference type="Proteomes" id="UP000184388">
    <property type="component" value="Unassembled WGS sequence"/>
</dbReference>
<feature type="compositionally biased region" description="Basic residues" evidence="1">
    <location>
        <begin position="23"/>
        <end position="32"/>
    </location>
</feature>
<organism evidence="2 3">
    <name type="scientific">Streptomyces yunnanensis</name>
    <dbReference type="NCBI Taxonomy" id="156453"/>
    <lineage>
        <taxon>Bacteria</taxon>
        <taxon>Bacillati</taxon>
        <taxon>Actinomycetota</taxon>
        <taxon>Actinomycetes</taxon>
        <taxon>Kitasatosporales</taxon>
        <taxon>Streptomycetaceae</taxon>
        <taxon>Streptomyces</taxon>
    </lineage>
</organism>
<dbReference type="RefSeq" id="WP_073448769.1">
    <property type="nucleotide sequence ID" value="NZ_FRBK01000024.1"/>
</dbReference>
<dbReference type="AlphaFoldDB" id="A0A9X8N774"/>
<reference evidence="3" key="1">
    <citation type="submission" date="2016-11" db="EMBL/GenBank/DDBJ databases">
        <authorList>
            <person name="Jaros S."/>
            <person name="Januszkiewicz K."/>
            <person name="Wedrychowicz H."/>
        </authorList>
    </citation>
    <scope>NUCLEOTIDE SEQUENCE [LARGE SCALE GENOMIC DNA]</scope>
    <source>
        <strain evidence="3">CGMCC 4.3555</strain>
    </source>
</reference>
<feature type="compositionally biased region" description="Basic and acidic residues" evidence="1">
    <location>
        <begin position="33"/>
        <end position="46"/>
    </location>
</feature>
<evidence type="ECO:0000256" key="1">
    <source>
        <dbReference type="SAM" id="MobiDB-lite"/>
    </source>
</evidence>
<dbReference type="EMBL" id="FRBK01000024">
    <property type="protein sequence ID" value="SHN21165.1"/>
    <property type="molecule type" value="Genomic_DNA"/>
</dbReference>
<comment type="caution">
    <text evidence="2">The sequence shown here is derived from an EMBL/GenBank/DDBJ whole genome shotgun (WGS) entry which is preliminary data.</text>
</comment>
<feature type="region of interest" description="Disordered" evidence="1">
    <location>
        <begin position="23"/>
        <end position="62"/>
    </location>
</feature>
<proteinExistence type="predicted"/>
<name>A0A9X8N774_9ACTN</name>
<sequence length="62" mass="6806">MSIAGFQCVPLLTEAGSRVRTRALTRARRRREVRVETDRAEIDRAAPSRGAGADGLVRGRGR</sequence>